<proteinExistence type="inferred from homology"/>
<dbReference type="HAMAP" id="MF_01448">
    <property type="entry name" value="UPF0473"/>
    <property type="match status" value="1"/>
</dbReference>
<dbReference type="PANTHER" id="PTHR40066">
    <property type="entry name" value="UPF0473 PROTEIN CBO2561/CLC_2432"/>
    <property type="match status" value="1"/>
</dbReference>
<keyword evidence="4" id="KW-1185">Reference proteome</keyword>
<comment type="caution">
    <text evidence="3">The sequence shown here is derived from an EMBL/GenBank/DDBJ whole genome shotgun (WGS) entry which is preliminary data.</text>
</comment>
<dbReference type="eggNOG" id="COG3906">
    <property type="taxonomic scope" value="Bacteria"/>
</dbReference>
<evidence type="ECO:0000313" key="3">
    <source>
        <dbReference type="EMBL" id="KRK79848.1"/>
    </source>
</evidence>
<dbReference type="AlphaFoldDB" id="A0A0R1K951"/>
<dbReference type="PANTHER" id="PTHR40066:SF1">
    <property type="entry name" value="UPF0473 PROTEIN CBO2561_CLC_2432"/>
    <property type="match status" value="1"/>
</dbReference>
<gene>
    <name evidence="3" type="ORF">FD03_GL000550</name>
</gene>
<dbReference type="InterPro" id="IPR009711">
    <property type="entry name" value="UPF0473"/>
</dbReference>
<accession>A0A0R1K951</accession>
<dbReference type="PATRIC" id="fig|1423775.4.peg.559"/>
<sequence>MNENPESPKDLDEVTLSDDQGNAETYKILFTFDSEDYGKSYVFLYPKADEDSDEVELQAYSFEPDENGDVTAGDLLPIEDPEEWDMVQEVLNTFTSDDGQDQ</sequence>
<reference evidence="3 4" key="1">
    <citation type="journal article" date="2015" name="Genome Announc.">
        <title>Expanding the biotechnology potential of lactobacilli through comparative genomics of 213 strains and associated genera.</title>
        <authorList>
            <person name="Sun Z."/>
            <person name="Harris H.M."/>
            <person name="McCann A."/>
            <person name="Guo C."/>
            <person name="Argimon S."/>
            <person name="Zhang W."/>
            <person name="Yang X."/>
            <person name="Jeffery I.B."/>
            <person name="Cooney J.C."/>
            <person name="Kagawa T.F."/>
            <person name="Liu W."/>
            <person name="Song Y."/>
            <person name="Salvetti E."/>
            <person name="Wrobel A."/>
            <person name="Rasinkangas P."/>
            <person name="Parkhill J."/>
            <person name="Rea M.C."/>
            <person name="O'Sullivan O."/>
            <person name="Ritari J."/>
            <person name="Douillard F.P."/>
            <person name="Paul Ross R."/>
            <person name="Yang R."/>
            <person name="Briner A.E."/>
            <person name="Felis G.E."/>
            <person name="de Vos W.M."/>
            <person name="Barrangou R."/>
            <person name="Klaenhammer T.R."/>
            <person name="Caufield P.W."/>
            <person name="Cui Y."/>
            <person name="Zhang H."/>
            <person name="O'Toole P.W."/>
        </authorList>
    </citation>
    <scope>NUCLEOTIDE SEQUENCE [LARGE SCALE GENOMIC DNA]</scope>
    <source>
        <strain evidence="3 4">DSM 19682</strain>
    </source>
</reference>
<dbReference type="EMBL" id="AZDZ01000011">
    <property type="protein sequence ID" value="KRK79848.1"/>
    <property type="molecule type" value="Genomic_DNA"/>
</dbReference>
<organism evidence="3 4">
    <name type="scientific">Companilactobacillus nodensis DSM 19682 = JCM 14932 = NBRC 107160</name>
    <dbReference type="NCBI Taxonomy" id="1423775"/>
    <lineage>
        <taxon>Bacteria</taxon>
        <taxon>Bacillati</taxon>
        <taxon>Bacillota</taxon>
        <taxon>Bacilli</taxon>
        <taxon>Lactobacillales</taxon>
        <taxon>Lactobacillaceae</taxon>
        <taxon>Companilactobacillus</taxon>
    </lineage>
</organism>
<comment type="similarity">
    <text evidence="1 2">Belongs to the UPF0473 family.</text>
</comment>
<protein>
    <recommendedName>
        <fullName evidence="2">UPF0473 protein FD03_GL000550</fullName>
    </recommendedName>
</protein>
<evidence type="ECO:0000256" key="2">
    <source>
        <dbReference type="HAMAP-Rule" id="MF_01448"/>
    </source>
</evidence>
<dbReference type="NCBIfam" id="NF010217">
    <property type="entry name" value="PRK13678.1-4"/>
    <property type="match status" value="1"/>
</dbReference>
<dbReference type="STRING" id="1423775.FD03_GL000550"/>
<dbReference type="OrthoDB" id="2086132at2"/>
<dbReference type="Proteomes" id="UP000051248">
    <property type="component" value="Unassembled WGS sequence"/>
</dbReference>
<evidence type="ECO:0000256" key="1">
    <source>
        <dbReference type="ARBA" id="ARBA00008439"/>
    </source>
</evidence>
<dbReference type="Pfam" id="PF06949">
    <property type="entry name" value="DUF1292"/>
    <property type="match status" value="1"/>
</dbReference>
<name>A0A0R1K951_9LACO</name>
<dbReference type="RefSeq" id="WP_025023694.1">
    <property type="nucleotide sequence ID" value="NZ_AZDZ01000011.1"/>
</dbReference>
<evidence type="ECO:0000313" key="4">
    <source>
        <dbReference type="Proteomes" id="UP000051248"/>
    </source>
</evidence>